<dbReference type="InterPro" id="IPR052521">
    <property type="entry name" value="Cell_div_SPOR-domain"/>
</dbReference>
<dbReference type="EMBL" id="VICH01000004">
    <property type="protein sequence ID" value="TQV68718.1"/>
    <property type="molecule type" value="Genomic_DNA"/>
</dbReference>
<reference evidence="4 5" key="1">
    <citation type="submission" date="2019-06" db="EMBL/GenBank/DDBJ databases">
        <title>A novel species of marine bacteria.</title>
        <authorList>
            <person name="Wang Y."/>
        </authorList>
    </citation>
    <scope>NUCLEOTIDE SEQUENCE [LARGE SCALE GENOMIC DNA]</scope>
    <source>
        <strain evidence="4 5">MA1-10</strain>
    </source>
</reference>
<proteinExistence type="predicted"/>
<dbReference type="GO" id="GO:0042834">
    <property type="term" value="F:peptidoglycan binding"/>
    <property type="evidence" value="ECO:0007669"/>
    <property type="project" value="InterPro"/>
</dbReference>
<dbReference type="RefSeq" id="WP_142852471.1">
    <property type="nucleotide sequence ID" value="NZ_FXWW01000001.1"/>
</dbReference>
<evidence type="ECO:0000256" key="2">
    <source>
        <dbReference type="SAM" id="SignalP"/>
    </source>
</evidence>
<keyword evidence="2" id="KW-0732">Signal</keyword>
<dbReference type="PROSITE" id="PS51257">
    <property type="entry name" value="PROKAR_LIPOPROTEIN"/>
    <property type="match status" value="1"/>
</dbReference>
<accession>A0A545SUT8</accession>
<dbReference type="Gene3D" id="3.30.70.1070">
    <property type="entry name" value="Sporulation related repeat"/>
    <property type="match status" value="1"/>
</dbReference>
<dbReference type="GO" id="GO:0030428">
    <property type="term" value="C:cell septum"/>
    <property type="evidence" value="ECO:0007669"/>
    <property type="project" value="TreeGrafter"/>
</dbReference>
<dbReference type="GO" id="GO:0032506">
    <property type="term" value="P:cytokinetic process"/>
    <property type="evidence" value="ECO:0007669"/>
    <property type="project" value="TreeGrafter"/>
</dbReference>
<gene>
    <name evidence="4" type="ORF">FIL88_03805</name>
</gene>
<evidence type="ECO:0000256" key="1">
    <source>
        <dbReference type="SAM" id="MobiDB-lite"/>
    </source>
</evidence>
<comment type="caution">
    <text evidence="4">The sequence shown here is derived from an EMBL/GenBank/DDBJ whole genome shotgun (WGS) entry which is preliminary data.</text>
</comment>
<keyword evidence="5" id="KW-1185">Reference proteome</keyword>
<dbReference type="PROSITE" id="PS51724">
    <property type="entry name" value="SPOR"/>
    <property type="match status" value="1"/>
</dbReference>
<evidence type="ECO:0000313" key="5">
    <source>
        <dbReference type="Proteomes" id="UP000315816"/>
    </source>
</evidence>
<dbReference type="PANTHER" id="PTHR38687:SF1">
    <property type="entry name" value="CELL DIVISION PROTEIN DEDD"/>
    <property type="match status" value="1"/>
</dbReference>
<feature type="compositionally biased region" description="Low complexity" evidence="1">
    <location>
        <begin position="194"/>
        <end position="218"/>
    </location>
</feature>
<dbReference type="OrthoDB" id="9766672at2"/>
<feature type="chain" id="PRO_5021787879" evidence="2">
    <location>
        <begin position="21"/>
        <end position="299"/>
    </location>
</feature>
<feature type="region of interest" description="Disordered" evidence="1">
    <location>
        <begin position="183"/>
        <end position="218"/>
    </location>
</feature>
<evidence type="ECO:0000313" key="4">
    <source>
        <dbReference type="EMBL" id="TQV68718.1"/>
    </source>
</evidence>
<dbReference type="PANTHER" id="PTHR38687">
    <property type="entry name" value="CELL DIVISION PROTEIN DEDD-RELATED"/>
    <property type="match status" value="1"/>
</dbReference>
<evidence type="ECO:0000259" key="3">
    <source>
        <dbReference type="PROSITE" id="PS51724"/>
    </source>
</evidence>
<dbReference type="InterPro" id="IPR036680">
    <property type="entry name" value="SPOR-like_sf"/>
</dbReference>
<dbReference type="Pfam" id="PF05036">
    <property type="entry name" value="SPOR"/>
    <property type="match status" value="1"/>
</dbReference>
<protein>
    <submittedName>
        <fullName evidence="4">SPOR domain-containing protein</fullName>
    </submittedName>
</protein>
<organism evidence="4 5">
    <name type="scientific">Aliiroseovarius halocynthiae</name>
    <dbReference type="NCBI Taxonomy" id="985055"/>
    <lineage>
        <taxon>Bacteria</taxon>
        <taxon>Pseudomonadati</taxon>
        <taxon>Pseudomonadota</taxon>
        <taxon>Alphaproteobacteria</taxon>
        <taxon>Rhodobacterales</taxon>
        <taxon>Paracoccaceae</taxon>
        <taxon>Aliiroseovarius</taxon>
    </lineage>
</organism>
<dbReference type="SUPFAM" id="SSF110997">
    <property type="entry name" value="Sporulation related repeat"/>
    <property type="match status" value="1"/>
</dbReference>
<dbReference type="GO" id="GO:0032153">
    <property type="term" value="C:cell division site"/>
    <property type="evidence" value="ECO:0007669"/>
    <property type="project" value="TreeGrafter"/>
</dbReference>
<feature type="domain" description="SPOR" evidence="3">
    <location>
        <begin position="220"/>
        <end position="299"/>
    </location>
</feature>
<feature type="signal peptide" evidence="2">
    <location>
        <begin position="1"/>
        <end position="20"/>
    </location>
</feature>
<name>A0A545SUT8_9RHOB</name>
<dbReference type="AlphaFoldDB" id="A0A545SUT8"/>
<sequence>MSIKTTFKVAIALGGALLVAACDDTNLPGFMKNSKNGKDSARAAAAPGAVKERDVEAPDVFQITAKGLWDGRPSLGGVWVAHPTAKDPERVIIRNTENGKFVVGALFRRERDIPGPRLQVSSDAAVELGLLAGAPSELSVTALRKEEIPVEPAPEVEPALDAPEEISQTTLDDPIAAAEAALDRTEKTARRGPAKSAPKPTAKPAAAAAIAEKPAAPTPANSLSKPYIQIGIFSLEQNAKNSAQSLRGAGLTASIKPGSSKGKNFWRVLAGPAANTSERAAMLKKIKGLGFADAYYVGR</sequence>
<dbReference type="InterPro" id="IPR007730">
    <property type="entry name" value="SPOR-like_dom"/>
</dbReference>
<dbReference type="Proteomes" id="UP000315816">
    <property type="component" value="Unassembled WGS sequence"/>
</dbReference>